<evidence type="ECO:0000313" key="12">
    <source>
        <dbReference type="RefSeq" id="XP_032827513.1"/>
    </source>
</evidence>
<evidence type="ECO:0000313" key="11">
    <source>
        <dbReference type="Proteomes" id="UP001318040"/>
    </source>
</evidence>
<evidence type="ECO:0000256" key="3">
    <source>
        <dbReference type="ARBA" id="ARBA00022723"/>
    </source>
</evidence>
<dbReference type="InterPro" id="IPR051301">
    <property type="entry name" value="Optineurin/NFkB_EssMod"/>
</dbReference>
<dbReference type="AlphaFoldDB" id="A0AAJ7XBV3"/>
<feature type="coiled-coil region" evidence="8">
    <location>
        <begin position="146"/>
        <end position="211"/>
    </location>
</feature>
<comment type="subcellular location">
    <subcellularLocation>
        <location evidence="1">Cytoplasm</location>
    </subcellularLocation>
</comment>
<keyword evidence="6 8" id="KW-0175">Coiled coil</keyword>
<dbReference type="RefSeq" id="XP_032827513.1">
    <property type="nucleotide sequence ID" value="XM_032971622.1"/>
</dbReference>
<reference evidence="12" key="1">
    <citation type="submission" date="2025-08" db="UniProtKB">
        <authorList>
            <consortium name="RefSeq"/>
        </authorList>
    </citation>
    <scope>IDENTIFICATION</scope>
    <source>
        <tissue evidence="12">Sperm</tissue>
    </source>
</reference>
<keyword evidence="4 7" id="KW-0863">Zinc-finger</keyword>
<sequence>MGDDEEQGSRPRAEGTPRSGPSVAGPSTGTPRVDAGCDAELLQQIRDLLRENQRLKVEQVRPTEQEEELKACKTKLAAAQSNADQLDERAKLLERKFQEERSRHKAEEQAMTMEINKLRTASVADKKKIQEIEAAYKRKMEAKPEGSQYEEELKAAEQALVAKQEHIDKLKEELETQHSKVQNVAALREKVHELQEDLDAHERALAAKDQHNELLQSQLEAALAKISPPINPVPSSQYQCPICNYCAPDYDTIEIHVQSCIT</sequence>
<keyword evidence="3" id="KW-0479">Metal-binding</keyword>
<accession>A0AAJ7XBV3</accession>
<feature type="region of interest" description="Disordered" evidence="9">
    <location>
        <begin position="1"/>
        <end position="36"/>
    </location>
</feature>
<proteinExistence type="predicted"/>
<dbReference type="GO" id="GO:0043122">
    <property type="term" value="P:regulation of canonical NF-kappaB signal transduction"/>
    <property type="evidence" value="ECO:0007669"/>
    <property type="project" value="TreeGrafter"/>
</dbReference>
<dbReference type="GO" id="GO:0005737">
    <property type="term" value="C:cytoplasm"/>
    <property type="evidence" value="ECO:0007669"/>
    <property type="project" value="UniProtKB-SubCell"/>
</dbReference>
<dbReference type="PROSITE" id="PS51801">
    <property type="entry name" value="ZF_CCHC_NOA"/>
    <property type="match status" value="1"/>
</dbReference>
<evidence type="ECO:0000256" key="4">
    <source>
        <dbReference type="ARBA" id="ARBA00022771"/>
    </source>
</evidence>
<evidence type="ECO:0000256" key="2">
    <source>
        <dbReference type="ARBA" id="ARBA00022490"/>
    </source>
</evidence>
<evidence type="ECO:0000256" key="5">
    <source>
        <dbReference type="ARBA" id="ARBA00022833"/>
    </source>
</evidence>
<dbReference type="GO" id="GO:0005634">
    <property type="term" value="C:nucleus"/>
    <property type="evidence" value="ECO:0007669"/>
    <property type="project" value="TreeGrafter"/>
</dbReference>
<evidence type="ECO:0000256" key="6">
    <source>
        <dbReference type="ARBA" id="ARBA00023054"/>
    </source>
</evidence>
<evidence type="ECO:0000259" key="10">
    <source>
        <dbReference type="PROSITE" id="PS51801"/>
    </source>
</evidence>
<protein>
    <submittedName>
        <fullName evidence="12">NF-kappa-B essential modulator-like isoform X2</fullName>
    </submittedName>
</protein>
<dbReference type="InterPro" id="IPR034735">
    <property type="entry name" value="NEMO_ZF"/>
</dbReference>
<dbReference type="GO" id="GO:0070530">
    <property type="term" value="F:K63-linked polyubiquitin modification-dependent protein binding"/>
    <property type="evidence" value="ECO:0007669"/>
    <property type="project" value="InterPro"/>
</dbReference>
<feature type="coiled-coil region" evidence="8">
    <location>
        <begin position="38"/>
        <end position="110"/>
    </location>
</feature>
<dbReference type="PANTHER" id="PTHR31553:SF1">
    <property type="entry name" value="NF-KAPPA-B ESSENTIAL MODULATOR"/>
    <property type="match status" value="1"/>
</dbReference>
<dbReference type="Pfam" id="PF18414">
    <property type="entry name" value="zf_C2H2_10"/>
    <property type="match status" value="1"/>
</dbReference>
<name>A0AAJ7XBV3_PETMA</name>
<dbReference type="PANTHER" id="PTHR31553">
    <property type="entry name" value="NF-KAPPA-B ESSENTIAL MODULATOR"/>
    <property type="match status" value="1"/>
</dbReference>
<feature type="domain" description="CCHC NOA-type" evidence="10">
    <location>
        <begin position="232"/>
        <end position="262"/>
    </location>
</feature>
<evidence type="ECO:0000256" key="8">
    <source>
        <dbReference type="SAM" id="Coils"/>
    </source>
</evidence>
<dbReference type="GO" id="GO:0008270">
    <property type="term" value="F:zinc ion binding"/>
    <property type="evidence" value="ECO:0007669"/>
    <property type="project" value="UniProtKB-KW"/>
</dbReference>
<keyword evidence="11" id="KW-1185">Reference proteome</keyword>
<keyword evidence="2" id="KW-0963">Cytoplasm</keyword>
<evidence type="ECO:0000256" key="9">
    <source>
        <dbReference type="SAM" id="MobiDB-lite"/>
    </source>
</evidence>
<keyword evidence="5" id="KW-0862">Zinc</keyword>
<evidence type="ECO:0000256" key="1">
    <source>
        <dbReference type="ARBA" id="ARBA00004496"/>
    </source>
</evidence>
<organism evidence="11 12">
    <name type="scientific">Petromyzon marinus</name>
    <name type="common">Sea lamprey</name>
    <dbReference type="NCBI Taxonomy" id="7757"/>
    <lineage>
        <taxon>Eukaryota</taxon>
        <taxon>Metazoa</taxon>
        <taxon>Chordata</taxon>
        <taxon>Craniata</taxon>
        <taxon>Vertebrata</taxon>
        <taxon>Cyclostomata</taxon>
        <taxon>Hyperoartia</taxon>
        <taxon>Petromyzontiformes</taxon>
        <taxon>Petromyzontidae</taxon>
        <taxon>Petromyzon</taxon>
    </lineage>
</organism>
<evidence type="ECO:0000256" key="7">
    <source>
        <dbReference type="PROSITE-ProRule" id="PRU01142"/>
    </source>
</evidence>
<gene>
    <name evidence="12" type="primary">LOC116952348</name>
</gene>
<dbReference type="Proteomes" id="UP001318040">
    <property type="component" value="Chromosome 46"/>
</dbReference>